<dbReference type="PANTHER" id="PTHR23502:SF23">
    <property type="entry name" value="FLUCONAZOLE RESISTANCE PROTEIN 1"/>
    <property type="match status" value="1"/>
</dbReference>
<feature type="transmembrane region" description="Helical" evidence="5">
    <location>
        <begin position="429"/>
        <end position="451"/>
    </location>
</feature>
<dbReference type="AlphaFoldDB" id="A0A642UIP1"/>
<dbReference type="GO" id="GO:0015244">
    <property type="term" value="F:fluconazole transmembrane transporter activity"/>
    <property type="evidence" value="ECO:0007669"/>
    <property type="project" value="TreeGrafter"/>
</dbReference>
<evidence type="ECO:0000256" key="2">
    <source>
        <dbReference type="ARBA" id="ARBA00022692"/>
    </source>
</evidence>
<dbReference type="OrthoDB" id="3357846at2759"/>
<feature type="transmembrane region" description="Helical" evidence="5">
    <location>
        <begin position="245"/>
        <end position="266"/>
    </location>
</feature>
<dbReference type="FunFam" id="1.20.1250.20:FF:000011">
    <property type="entry name" value="MFS multidrug transporter, putative"/>
    <property type="match status" value="1"/>
</dbReference>
<feature type="transmembrane region" description="Helical" evidence="5">
    <location>
        <begin position="88"/>
        <end position="111"/>
    </location>
</feature>
<comment type="subcellular location">
    <subcellularLocation>
        <location evidence="1">Membrane</location>
        <topology evidence="1">Multi-pass membrane protein</topology>
    </subcellularLocation>
</comment>
<sequence length="534" mass="58540">MSIFVRDSFFGRIVYNLSSKRAFTHPEEKPGYIVPAEYTSGNTSPTEGGLFGNGIDGEQSSMGQLVVDWDGPDDQENPKNWSTLKKTLLIAQVGILTISIYIGSSVYVPGIDQVMEEFDVSRTAAYLPLSLFVVGYGIGPMIFSPLSEHPALGRVYIYIFTLAIFVILQIPTALCKGFASLLVLRFLAGVFASPALATGGASMGDALPTSRGPFGLGVWSLCANCGPLLGPLIGAVLSEKANWRWTIWFLLIFDGAVLVVLIFFFPETSQVTLLYRKTQRLRALTGNNHLVSQGHLRIASMHPREIAIDTLWRPFEIAFGEPVVFLINVYIALMYTLLYLWFEAFPLVFVDIYGFSMVETGVCYISILLGVWSGIACYLIVIYYQFTVPVEKGEKVPPEVFLPMAIVSAMIQPTGVFIFAWSATKSAHWMGPLVGGALFGAGAFVGFQTLFNYMAFSFPRFQASVFAGNGLFRGLLAAAFPLFAKSLYTNLGPSAFPVGWGSSILGFFNLTMIAIPVLFYLNGVKLRARSKYAN</sequence>
<feature type="transmembrane region" description="Helical" evidence="5">
    <location>
        <begin position="362"/>
        <end position="388"/>
    </location>
</feature>
<feature type="transmembrane region" description="Helical" evidence="5">
    <location>
        <begin position="178"/>
        <end position="201"/>
    </location>
</feature>
<feature type="transmembrane region" description="Helical" evidence="5">
    <location>
        <begin position="123"/>
        <end position="143"/>
    </location>
</feature>
<dbReference type="Pfam" id="PF07690">
    <property type="entry name" value="MFS_1"/>
    <property type="match status" value="1"/>
</dbReference>
<feature type="transmembrane region" description="Helical" evidence="5">
    <location>
        <begin position="504"/>
        <end position="521"/>
    </location>
</feature>
<feature type="transmembrane region" description="Helical" evidence="5">
    <location>
        <begin position="213"/>
        <end position="233"/>
    </location>
</feature>
<evidence type="ECO:0000259" key="6">
    <source>
        <dbReference type="PROSITE" id="PS50850"/>
    </source>
</evidence>
<evidence type="ECO:0000256" key="1">
    <source>
        <dbReference type="ARBA" id="ARBA00004141"/>
    </source>
</evidence>
<feature type="domain" description="Major facilitator superfamily (MFS) profile" evidence="6">
    <location>
        <begin position="87"/>
        <end position="529"/>
    </location>
</feature>
<keyword evidence="8" id="KW-1185">Reference proteome</keyword>
<dbReference type="InterPro" id="IPR020846">
    <property type="entry name" value="MFS_dom"/>
</dbReference>
<dbReference type="GO" id="GO:0005886">
    <property type="term" value="C:plasma membrane"/>
    <property type="evidence" value="ECO:0007669"/>
    <property type="project" value="TreeGrafter"/>
</dbReference>
<dbReference type="PROSITE" id="PS50850">
    <property type="entry name" value="MFS"/>
    <property type="match status" value="1"/>
</dbReference>
<evidence type="ECO:0000256" key="4">
    <source>
        <dbReference type="ARBA" id="ARBA00023136"/>
    </source>
</evidence>
<evidence type="ECO:0000256" key="3">
    <source>
        <dbReference type="ARBA" id="ARBA00022989"/>
    </source>
</evidence>
<keyword evidence="3 5" id="KW-1133">Transmembrane helix</keyword>
<evidence type="ECO:0000313" key="8">
    <source>
        <dbReference type="Proteomes" id="UP000761534"/>
    </source>
</evidence>
<protein>
    <recommendedName>
        <fullName evidence="6">Major facilitator superfamily (MFS) profile domain-containing protein</fullName>
    </recommendedName>
</protein>
<gene>
    <name evidence="7" type="ORF">TRICI_006321</name>
</gene>
<dbReference type="SUPFAM" id="SSF103473">
    <property type="entry name" value="MFS general substrate transporter"/>
    <property type="match status" value="1"/>
</dbReference>
<accession>A0A642UIP1</accession>
<dbReference type="Gene3D" id="1.20.1250.20">
    <property type="entry name" value="MFS general substrate transporter like domains"/>
    <property type="match status" value="1"/>
</dbReference>
<dbReference type="GO" id="GO:1990961">
    <property type="term" value="P:xenobiotic detoxification by transmembrane export across the plasma membrane"/>
    <property type="evidence" value="ECO:0007669"/>
    <property type="project" value="TreeGrafter"/>
</dbReference>
<evidence type="ECO:0000313" key="7">
    <source>
        <dbReference type="EMBL" id="KAA8899664.1"/>
    </source>
</evidence>
<dbReference type="InterPro" id="IPR011701">
    <property type="entry name" value="MFS"/>
</dbReference>
<dbReference type="Proteomes" id="UP000761534">
    <property type="component" value="Unassembled WGS sequence"/>
</dbReference>
<dbReference type="InterPro" id="IPR036259">
    <property type="entry name" value="MFS_trans_sf"/>
</dbReference>
<name>A0A642UIP1_9ASCO</name>
<feature type="transmembrane region" description="Helical" evidence="5">
    <location>
        <begin position="400"/>
        <end position="423"/>
    </location>
</feature>
<dbReference type="VEuPathDB" id="FungiDB:TRICI_006321"/>
<comment type="caution">
    <text evidence="7">The sequence shown here is derived from an EMBL/GenBank/DDBJ whole genome shotgun (WGS) entry which is preliminary data.</text>
</comment>
<keyword evidence="2 5" id="KW-0812">Transmembrane</keyword>
<feature type="transmembrane region" description="Helical" evidence="5">
    <location>
        <begin position="155"/>
        <end position="172"/>
    </location>
</feature>
<keyword evidence="4 5" id="KW-0472">Membrane</keyword>
<reference evidence="7" key="1">
    <citation type="journal article" date="2019" name="G3 (Bethesda)">
        <title>Genome Assemblies of Two Rare Opportunistic Yeast Pathogens: Diutina rugosa (syn. Candida rugosa) and Trichomonascus ciferrii (syn. Candida ciferrii).</title>
        <authorList>
            <person name="Mixao V."/>
            <person name="Saus E."/>
            <person name="Hansen A.P."/>
            <person name="Lass-Florl C."/>
            <person name="Gabaldon T."/>
        </authorList>
    </citation>
    <scope>NUCLEOTIDE SEQUENCE</scope>
    <source>
        <strain evidence="7">CBS 4856</strain>
    </source>
</reference>
<dbReference type="EMBL" id="SWFS01000517">
    <property type="protein sequence ID" value="KAA8899664.1"/>
    <property type="molecule type" value="Genomic_DNA"/>
</dbReference>
<proteinExistence type="predicted"/>
<dbReference type="PANTHER" id="PTHR23502">
    <property type="entry name" value="MAJOR FACILITATOR SUPERFAMILY"/>
    <property type="match status" value="1"/>
</dbReference>
<dbReference type="CDD" id="cd17323">
    <property type="entry name" value="MFS_Tpo1_MDR_like"/>
    <property type="match status" value="1"/>
</dbReference>
<feature type="transmembrane region" description="Helical" evidence="5">
    <location>
        <begin position="323"/>
        <end position="342"/>
    </location>
</feature>
<evidence type="ECO:0000256" key="5">
    <source>
        <dbReference type="SAM" id="Phobius"/>
    </source>
</evidence>
<organism evidence="7 8">
    <name type="scientific">Trichomonascus ciferrii</name>
    <dbReference type="NCBI Taxonomy" id="44093"/>
    <lineage>
        <taxon>Eukaryota</taxon>
        <taxon>Fungi</taxon>
        <taxon>Dikarya</taxon>
        <taxon>Ascomycota</taxon>
        <taxon>Saccharomycotina</taxon>
        <taxon>Dipodascomycetes</taxon>
        <taxon>Dipodascales</taxon>
        <taxon>Trichomonascaceae</taxon>
        <taxon>Trichomonascus</taxon>
        <taxon>Trichomonascus ciferrii complex</taxon>
    </lineage>
</organism>